<keyword evidence="9" id="KW-0479">Metal-binding</keyword>
<comment type="subunit">
    <text evidence="16">Interacts with paxillin/PXN; this interaction recruits TRIM15 to focal adhesions. Interacts with TRIM8; this interaction prevents TRIM8 cytoplasmic translocation.</text>
</comment>
<evidence type="ECO:0000256" key="7">
    <source>
        <dbReference type="ARBA" id="ARBA00022490"/>
    </source>
</evidence>
<keyword evidence="11" id="KW-0833">Ubl conjugation pathway</keyword>
<evidence type="ECO:0000256" key="14">
    <source>
        <dbReference type="ARBA" id="ARBA00023054"/>
    </source>
</evidence>
<dbReference type="Ensembl" id="ENSOCUT00000015684.3">
    <property type="protein sequence ID" value="ENSOCUP00000013472.2"/>
    <property type="gene ID" value="ENSOCUG00000015687.3"/>
</dbReference>
<dbReference type="Bgee" id="ENSOCUG00000015687">
    <property type="expression patterns" value="Expressed in autopod skin and 2 other cell types or tissues"/>
</dbReference>
<dbReference type="GO" id="GO:0003713">
    <property type="term" value="F:transcription coactivator activity"/>
    <property type="evidence" value="ECO:0007669"/>
    <property type="project" value="Ensembl"/>
</dbReference>
<feature type="coiled-coil region" evidence="19">
    <location>
        <begin position="131"/>
        <end position="230"/>
    </location>
</feature>
<dbReference type="EMBL" id="AAGW02068123">
    <property type="status" value="NOT_ANNOTATED_CDS"/>
    <property type="molecule type" value="Genomic_DNA"/>
</dbReference>
<dbReference type="Gene3D" id="3.30.40.10">
    <property type="entry name" value="Zinc/RING finger domain, C3HC4 (zinc finger)"/>
    <property type="match status" value="1"/>
</dbReference>
<dbReference type="GO" id="GO:0007249">
    <property type="term" value="P:canonical NF-kappaB signal transduction"/>
    <property type="evidence" value="ECO:0007669"/>
    <property type="project" value="Ensembl"/>
</dbReference>
<dbReference type="eggNOG" id="KOG2177">
    <property type="taxonomic scope" value="Eukaryota"/>
</dbReference>
<dbReference type="GO" id="GO:0005737">
    <property type="term" value="C:cytoplasm"/>
    <property type="evidence" value="ECO:0007669"/>
    <property type="project" value="UniProtKB-SubCell"/>
</dbReference>
<feature type="domain" description="B box-type" evidence="21">
    <location>
        <begin position="82"/>
        <end position="123"/>
    </location>
</feature>
<evidence type="ECO:0000313" key="23">
    <source>
        <dbReference type="Ensembl" id="ENSOCUP00000013472.2"/>
    </source>
</evidence>
<dbReference type="CDD" id="cd15826">
    <property type="entry name" value="SPRY_PRY_TRIM15"/>
    <property type="match status" value="1"/>
</dbReference>
<dbReference type="InterPro" id="IPR018957">
    <property type="entry name" value="Znf_C3HC4_RING-type"/>
</dbReference>
<dbReference type="Pfam" id="PF13765">
    <property type="entry name" value="PRY"/>
    <property type="match status" value="1"/>
</dbReference>
<name>G1T9Z5_RABIT</name>
<dbReference type="PRINTS" id="PR01407">
    <property type="entry name" value="BUTYPHLNCDUF"/>
</dbReference>
<dbReference type="SUPFAM" id="SSF57850">
    <property type="entry name" value="RING/U-box"/>
    <property type="match status" value="1"/>
</dbReference>
<dbReference type="Gene3D" id="3.30.160.60">
    <property type="entry name" value="Classic Zinc Finger"/>
    <property type="match status" value="1"/>
</dbReference>
<dbReference type="FunCoup" id="G1T9Z5">
    <property type="interactions" value="17"/>
</dbReference>
<evidence type="ECO:0000256" key="1">
    <source>
        <dbReference type="ARBA" id="ARBA00000900"/>
    </source>
</evidence>
<evidence type="ECO:0000256" key="6">
    <source>
        <dbReference type="ARBA" id="ARBA00012483"/>
    </source>
</evidence>
<evidence type="ECO:0000256" key="17">
    <source>
        <dbReference type="ARBA" id="ARBA00072853"/>
    </source>
</evidence>
<dbReference type="InterPro" id="IPR001870">
    <property type="entry name" value="B30.2/SPRY"/>
</dbReference>
<evidence type="ECO:0000259" key="20">
    <source>
        <dbReference type="PROSITE" id="PS50089"/>
    </source>
</evidence>
<dbReference type="GO" id="GO:0044790">
    <property type="term" value="P:suppression of viral release by host"/>
    <property type="evidence" value="ECO:0007669"/>
    <property type="project" value="Ensembl"/>
</dbReference>
<dbReference type="HOGENOM" id="CLU_013137_0_3_1"/>
<evidence type="ECO:0000256" key="16">
    <source>
        <dbReference type="ARBA" id="ARBA00063192"/>
    </source>
</evidence>
<dbReference type="SMART" id="SM00184">
    <property type="entry name" value="RING"/>
    <property type="match status" value="1"/>
</dbReference>
<reference evidence="23 24" key="1">
    <citation type="journal article" date="2011" name="Nature">
        <title>A high-resolution map of human evolutionary constraint using 29 mammals.</title>
        <authorList>
            <person name="Lindblad-Toh K."/>
            <person name="Garber M."/>
            <person name="Zuk O."/>
            <person name="Lin M.F."/>
            <person name="Parker B.J."/>
            <person name="Washietl S."/>
            <person name="Kheradpour P."/>
            <person name="Ernst J."/>
            <person name="Jordan G."/>
            <person name="Mauceli E."/>
            <person name="Ward L.D."/>
            <person name="Lowe C.B."/>
            <person name="Holloway A.K."/>
            <person name="Clamp M."/>
            <person name="Gnerre S."/>
            <person name="Alfoldi J."/>
            <person name="Beal K."/>
            <person name="Chang J."/>
            <person name="Clawson H."/>
            <person name="Cuff J."/>
            <person name="Di Palma F."/>
            <person name="Fitzgerald S."/>
            <person name="Flicek P."/>
            <person name="Guttman M."/>
            <person name="Hubisz M.J."/>
            <person name="Jaffe D.B."/>
            <person name="Jungreis I."/>
            <person name="Kent W.J."/>
            <person name="Kostka D."/>
            <person name="Lara M."/>
            <person name="Martins A.L."/>
            <person name="Massingham T."/>
            <person name="Moltke I."/>
            <person name="Raney B.J."/>
            <person name="Rasmussen M.D."/>
            <person name="Robinson J."/>
            <person name="Stark A."/>
            <person name="Vilella A.J."/>
            <person name="Wen J."/>
            <person name="Xie X."/>
            <person name="Zody M.C."/>
            <person name="Baldwin J."/>
            <person name="Bloom T."/>
            <person name="Chin C.W."/>
            <person name="Heiman D."/>
            <person name="Nicol R."/>
            <person name="Nusbaum C."/>
            <person name="Young S."/>
            <person name="Wilkinson J."/>
            <person name="Worley K.C."/>
            <person name="Kovar C.L."/>
            <person name="Muzny D.M."/>
            <person name="Gibbs R.A."/>
            <person name="Cree A."/>
            <person name="Dihn H.H."/>
            <person name="Fowler G."/>
            <person name="Jhangiani S."/>
            <person name="Joshi V."/>
            <person name="Lee S."/>
            <person name="Lewis L.R."/>
            <person name="Nazareth L.V."/>
            <person name="Okwuonu G."/>
            <person name="Santibanez J."/>
            <person name="Warren W.C."/>
            <person name="Mardis E.R."/>
            <person name="Weinstock G.M."/>
            <person name="Wilson R.K."/>
            <person name="Delehaunty K."/>
            <person name="Dooling D."/>
            <person name="Fronik C."/>
            <person name="Fulton L."/>
            <person name="Fulton B."/>
            <person name="Graves T."/>
            <person name="Minx P."/>
            <person name="Sodergren E."/>
            <person name="Birney E."/>
            <person name="Margulies E.H."/>
            <person name="Herrero J."/>
            <person name="Green E.D."/>
            <person name="Haussler D."/>
            <person name="Siepel A."/>
            <person name="Goldman N."/>
            <person name="Pollard K.S."/>
            <person name="Pedersen J.S."/>
            <person name="Lander E.S."/>
            <person name="Kellis M."/>
        </authorList>
    </citation>
    <scope>NUCLEOTIDE SEQUENCE [LARGE SCALE GENOMIC DNA]</scope>
    <source>
        <strain evidence="23 24">Thorbecke inbred</strain>
    </source>
</reference>
<keyword evidence="8" id="KW-0808">Transferase</keyword>
<dbReference type="Proteomes" id="UP000001811">
    <property type="component" value="Chromosome 12"/>
</dbReference>
<keyword evidence="12" id="KW-0862">Zinc</keyword>
<dbReference type="Pfam" id="PF00097">
    <property type="entry name" value="zf-C3HC4"/>
    <property type="match status" value="1"/>
</dbReference>
<dbReference type="PANTHER" id="PTHR24103">
    <property type="entry name" value="E3 UBIQUITIN-PROTEIN LIGASE TRIM"/>
    <property type="match status" value="1"/>
</dbReference>
<dbReference type="GO" id="GO:0140313">
    <property type="term" value="F:molecular sequestering activity"/>
    <property type="evidence" value="ECO:0007669"/>
    <property type="project" value="Ensembl"/>
</dbReference>
<evidence type="ECO:0000313" key="24">
    <source>
        <dbReference type="Proteomes" id="UP000001811"/>
    </source>
</evidence>
<dbReference type="GO" id="GO:0061630">
    <property type="term" value="F:ubiquitin protein ligase activity"/>
    <property type="evidence" value="ECO:0007669"/>
    <property type="project" value="UniProtKB-EC"/>
</dbReference>
<evidence type="ECO:0000259" key="21">
    <source>
        <dbReference type="PROSITE" id="PS50119"/>
    </source>
</evidence>
<evidence type="ECO:0000256" key="12">
    <source>
        <dbReference type="ARBA" id="ARBA00022833"/>
    </source>
</evidence>
<dbReference type="InterPro" id="IPR050143">
    <property type="entry name" value="TRIM/RBCC"/>
</dbReference>
<evidence type="ECO:0000256" key="18">
    <source>
        <dbReference type="PROSITE-ProRule" id="PRU00024"/>
    </source>
</evidence>
<protein>
    <recommendedName>
        <fullName evidence="17">E3 ubiquitin-protein ligase TRIM15</fullName>
        <ecNumber evidence="6">2.3.2.27</ecNumber>
    </recommendedName>
</protein>
<dbReference type="SUPFAM" id="SSF49899">
    <property type="entry name" value="Concanavalin A-like lectins/glucanases"/>
    <property type="match status" value="1"/>
</dbReference>
<dbReference type="GO" id="GO:0046597">
    <property type="term" value="P:host-mediated suppression of symbiont invasion"/>
    <property type="evidence" value="ECO:0007669"/>
    <property type="project" value="UniProtKB-ARBA"/>
</dbReference>
<evidence type="ECO:0000256" key="9">
    <source>
        <dbReference type="ARBA" id="ARBA00022723"/>
    </source>
</evidence>
<evidence type="ECO:0000256" key="10">
    <source>
        <dbReference type="ARBA" id="ARBA00022771"/>
    </source>
</evidence>
<dbReference type="PROSITE" id="PS50188">
    <property type="entry name" value="B302_SPRY"/>
    <property type="match status" value="1"/>
</dbReference>
<evidence type="ECO:0000256" key="4">
    <source>
        <dbReference type="ARBA" id="ARBA00004496"/>
    </source>
</evidence>
<keyword evidence="24" id="KW-1185">Reference proteome</keyword>
<reference evidence="23" key="3">
    <citation type="submission" date="2025-09" db="UniProtKB">
        <authorList>
            <consortium name="Ensembl"/>
        </authorList>
    </citation>
    <scope>IDENTIFICATION</scope>
    <source>
        <strain evidence="23">Thorbecke</strain>
    </source>
</reference>
<dbReference type="SMART" id="SM00589">
    <property type="entry name" value="PRY"/>
    <property type="match status" value="1"/>
</dbReference>
<dbReference type="FunFam" id="3.30.40.10:FF:000698">
    <property type="entry name" value="Tripartite motif containing 15"/>
    <property type="match status" value="1"/>
</dbReference>
<keyword evidence="7" id="KW-0963">Cytoplasm</keyword>
<dbReference type="InterPro" id="IPR001841">
    <property type="entry name" value="Znf_RING"/>
</dbReference>
<keyword evidence="10 18" id="KW-0863">Zinc-finger</keyword>
<feature type="domain" description="RING-type" evidence="20">
    <location>
        <begin position="19"/>
        <end position="64"/>
    </location>
</feature>
<dbReference type="PROSITE" id="PS50119">
    <property type="entry name" value="ZF_BBOX"/>
    <property type="match status" value="1"/>
</dbReference>
<proteinExistence type="inferred from homology"/>
<dbReference type="RefSeq" id="XP_069930399.1">
    <property type="nucleotide sequence ID" value="XM_070074298.1"/>
</dbReference>
<dbReference type="InterPro" id="IPR006574">
    <property type="entry name" value="PRY"/>
</dbReference>
<evidence type="ECO:0000256" key="11">
    <source>
        <dbReference type="ARBA" id="ARBA00022786"/>
    </source>
</evidence>
<reference evidence="23" key="2">
    <citation type="submission" date="2025-08" db="UniProtKB">
        <authorList>
            <consortium name="Ensembl"/>
        </authorList>
    </citation>
    <scope>IDENTIFICATION</scope>
    <source>
        <strain evidence="23">Thorbecke</strain>
    </source>
</reference>
<organism evidence="23 24">
    <name type="scientific">Oryctolagus cuniculus</name>
    <name type="common">Rabbit</name>
    <dbReference type="NCBI Taxonomy" id="9986"/>
    <lineage>
        <taxon>Eukaryota</taxon>
        <taxon>Metazoa</taxon>
        <taxon>Chordata</taxon>
        <taxon>Craniata</taxon>
        <taxon>Vertebrata</taxon>
        <taxon>Euteleostomi</taxon>
        <taxon>Mammalia</taxon>
        <taxon>Eutheria</taxon>
        <taxon>Euarchontoglires</taxon>
        <taxon>Glires</taxon>
        <taxon>Lagomorpha</taxon>
        <taxon>Leporidae</taxon>
        <taxon>Oryctolagus</taxon>
    </lineage>
</organism>
<dbReference type="FunFam" id="3.30.160.60:FF:002334">
    <property type="entry name" value="Tripartite motif containing 15"/>
    <property type="match status" value="1"/>
</dbReference>
<comment type="catalytic activity">
    <reaction evidence="1">
        <text>S-ubiquitinyl-[E2 ubiquitin-conjugating enzyme]-L-cysteine + [acceptor protein]-L-lysine = [E2 ubiquitin-conjugating enzyme]-L-cysteine + N(6)-ubiquitinyl-[acceptor protein]-L-lysine.</text>
        <dbReference type="EC" id="2.3.2.27"/>
    </reaction>
</comment>
<dbReference type="GO" id="GO:1901253">
    <property type="term" value="P:negative regulation of intracellular transport of viral material"/>
    <property type="evidence" value="ECO:0007669"/>
    <property type="project" value="Ensembl"/>
</dbReference>
<dbReference type="InterPro" id="IPR017907">
    <property type="entry name" value="Znf_RING_CS"/>
</dbReference>
<dbReference type="PROSITE" id="PS50089">
    <property type="entry name" value="ZF_RING_2"/>
    <property type="match status" value="1"/>
</dbReference>
<dbReference type="Gene3D" id="2.60.120.920">
    <property type="match status" value="1"/>
</dbReference>
<dbReference type="GeneTree" id="ENSGT00940000162589"/>
<dbReference type="GO" id="GO:0070534">
    <property type="term" value="P:protein K63-linked ubiquitination"/>
    <property type="evidence" value="ECO:0007669"/>
    <property type="project" value="Ensembl"/>
</dbReference>
<dbReference type="InterPro" id="IPR003877">
    <property type="entry name" value="SPRY_dom"/>
</dbReference>
<dbReference type="SUPFAM" id="SSF57845">
    <property type="entry name" value="B-box zinc-binding domain"/>
    <property type="match status" value="1"/>
</dbReference>
<dbReference type="InterPro" id="IPR000315">
    <property type="entry name" value="Znf_B-box"/>
</dbReference>
<dbReference type="GeneID" id="100348486"/>
<dbReference type="GO" id="GO:0005925">
    <property type="term" value="C:focal adhesion"/>
    <property type="evidence" value="ECO:0007669"/>
    <property type="project" value="UniProtKB-SubCell"/>
</dbReference>
<comment type="similarity">
    <text evidence="5">Belongs to the TRIM/RBCC family.</text>
</comment>
<dbReference type="GO" id="GO:1901223">
    <property type="term" value="P:negative regulation of non-canonical NF-kappaB signal transduction"/>
    <property type="evidence" value="ECO:0007669"/>
    <property type="project" value="Ensembl"/>
</dbReference>
<dbReference type="GO" id="GO:0008270">
    <property type="term" value="F:zinc ion binding"/>
    <property type="evidence" value="ECO:0007669"/>
    <property type="project" value="UniProtKB-KW"/>
</dbReference>
<gene>
    <name evidence="23" type="primary">TRIM15</name>
</gene>
<keyword evidence="13" id="KW-0965">Cell junction</keyword>
<evidence type="ECO:0000256" key="15">
    <source>
        <dbReference type="ARBA" id="ARBA00023242"/>
    </source>
</evidence>
<dbReference type="Pfam" id="PF00622">
    <property type="entry name" value="SPRY"/>
    <property type="match status" value="1"/>
</dbReference>
<dbReference type="FunFam" id="2.60.120.920:FF:000044">
    <property type="entry name" value="Tripartite motif-containing protein 10"/>
    <property type="match status" value="1"/>
</dbReference>
<dbReference type="SMR" id="G1T9Z5"/>
<sequence length="469" mass="52503">MARLPATGKRWVAHGGTACPACTRPLEDAVTATCGHTFCRLCLRAPSQMGSQASGRILLCPLCQEEEQQPESFAAPVPLGPLGETYCEEHGEKIYFFCENDAEFLCVLCREGSSHQAHTVGFLEEAIQPYRDRLRSRLEALSIERNELEDTKCREDQKLQVLLTQIENKKQQVEAAFERLQRELEEQQCLLLARLRELEQQIWKERDEYITKLSEEVTRLGVQVNELEEKCQQPASELLQDVRVSQSRCEMKPFVSPEAISSELIRKIRDLHRKILTLPKMMSTFSEKLVHHLETDSGIVTLDPETASRSLVLSDDRKSVRYTRQRRNLPDSPLRFDGIPAVLGTPGFSSGRHRWQVEVQLGDGGGCTVGVAAEEVRRKGEMGLSAEDGVWALILSHQQCWASTCPGTDLPLGEIPSAVCVALDYEAGLVALAHAETQAPIFTFSASFDGKVFPFFAVWKKGSCLTLKD</sequence>
<evidence type="ECO:0000256" key="13">
    <source>
        <dbReference type="ARBA" id="ARBA00022949"/>
    </source>
</evidence>
<dbReference type="InterPro" id="IPR013083">
    <property type="entry name" value="Znf_RING/FYVE/PHD"/>
</dbReference>
<evidence type="ECO:0000256" key="5">
    <source>
        <dbReference type="ARBA" id="ARBA00008518"/>
    </source>
</evidence>
<evidence type="ECO:0000256" key="8">
    <source>
        <dbReference type="ARBA" id="ARBA00022679"/>
    </source>
</evidence>
<dbReference type="AlphaFoldDB" id="G1T9Z5"/>
<dbReference type="PROSITE" id="PS00518">
    <property type="entry name" value="ZF_RING_1"/>
    <property type="match status" value="1"/>
</dbReference>
<feature type="domain" description="B30.2/SPRY" evidence="22">
    <location>
        <begin position="280"/>
        <end position="469"/>
    </location>
</feature>
<dbReference type="EC" id="2.3.2.27" evidence="6"/>
<dbReference type="GO" id="GO:0005634">
    <property type="term" value="C:nucleus"/>
    <property type="evidence" value="ECO:0007669"/>
    <property type="project" value="UniProtKB-SubCell"/>
</dbReference>
<dbReference type="CTD" id="89870"/>
<dbReference type="GO" id="GO:1900246">
    <property type="term" value="P:positive regulation of RIG-I signaling pathway"/>
    <property type="evidence" value="ECO:0007669"/>
    <property type="project" value="Ensembl"/>
</dbReference>
<dbReference type="InParanoid" id="G1T9Z5"/>
<keyword evidence="15" id="KW-0539">Nucleus</keyword>
<comment type="subcellular location">
    <subcellularLocation>
        <location evidence="3">Cell junction</location>
        <location evidence="3">Focal adhesion</location>
    </subcellularLocation>
    <subcellularLocation>
        <location evidence="4">Cytoplasm</location>
    </subcellularLocation>
    <subcellularLocation>
        <location evidence="2">Nucleus</location>
    </subcellularLocation>
</comment>
<accession>G1T9Z5</accession>
<evidence type="ECO:0000256" key="19">
    <source>
        <dbReference type="SAM" id="Coils"/>
    </source>
</evidence>
<keyword evidence="14 19" id="KW-0175">Coiled coil</keyword>
<dbReference type="GO" id="GO:0032481">
    <property type="term" value="P:positive regulation of type I interferon production"/>
    <property type="evidence" value="ECO:0007669"/>
    <property type="project" value="Ensembl"/>
</dbReference>
<dbReference type="SMART" id="SM00336">
    <property type="entry name" value="BBOX"/>
    <property type="match status" value="1"/>
</dbReference>
<dbReference type="STRING" id="9986.ENSOCUP00000013472"/>
<evidence type="ECO:0000259" key="22">
    <source>
        <dbReference type="PROSITE" id="PS50188"/>
    </source>
</evidence>
<dbReference type="InterPro" id="IPR003879">
    <property type="entry name" value="Butyrophylin_SPRY"/>
</dbReference>
<evidence type="ECO:0000256" key="2">
    <source>
        <dbReference type="ARBA" id="ARBA00004123"/>
    </source>
</evidence>
<dbReference type="Pfam" id="PF00643">
    <property type="entry name" value="zf-B_box"/>
    <property type="match status" value="1"/>
</dbReference>
<dbReference type="InterPro" id="IPR043136">
    <property type="entry name" value="B30.2/SPRY_sf"/>
</dbReference>
<dbReference type="SMART" id="SM00449">
    <property type="entry name" value="SPRY"/>
    <property type="match status" value="1"/>
</dbReference>
<dbReference type="InterPro" id="IPR013320">
    <property type="entry name" value="ConA-like_dom_sf"/>
</dbReference>
<evidence type="ECO:0000256" key="3">
    <source>
        <dbReference type="ARBA" id="ARBA00004246"/>
    </source>
</evidence>